<dbReference type="EMBL" id="CP003563">
    <property type="protein sequence ID" value="AFL52910.1"/>
    <property type="molecule type" value="Genomic_DNA"/>
</dbReference>
<evidence type="ECO:0000256" key="1">
    <source>
        <dbReference type="ARBA" id="ARBA00022729"/>
    </source>
</evidence>
<dbReference type="STRING" id="1185652.USDA257_c43720"/>
<protein>
    <submittedName>
        <fullName evidence="3">Putative solute-binding component of ABC transporter</fullName>
    </submittedName>
</protein>
<gene>
    <name evidence="3" type="ORF">USDA257_c43720</name>
</gene>
<dbReference type="Proteomes" id="UP000006180">
    <property type="component" value="Chromosome"/>
</dbReference>
<dbReference type="Pfam" id="PF13343">
    <property type="entry name" value="SBP_bac_6"/>
    <property type="match status" value="1"/>
</dbReference>
<evidence type="ECO:0000256" key="2">
    <source>
        <dbReference type="SAM" id="MobiDB-lite"/>
    </source>
</evidence>
<feature type="compositionally biased region" description="Gly residues" evidence="2">
    <location>
        <begin position="110"/>
        <end position="120"/>
    </location>
</feature>
<organism evidence="3 4">
    <name type="scientific">Sinorhizobium fredii (strain USDA 257)</name>
    <dbReference type="NCBI Taxonomy" id="1185652"/>
    <lineage>
        <taxon>Bacteria</taxon>
        <taxon>Pseudomonadati</taxon>
        <taxon>Pseudomonadota</taxon>
        <taxon>Alphaproteobacteria</taxon>
        <taxon>Hyphomicrobiales</taxon>
        <taxon>Rhizobiaceae</taxon>
        <taxon>Sinorhizobium/Ensifer group</taxon>
        <taxon>Sinorhizobium</taxon>
    </lineage>
</organism>
<dbReference type="eggNOG" id="COG1840">
    <property type="taxonomic scope" value="Bacteria"/>
</dbReference>
<dbReference type="AlphaFoldDB" id="I3XAK4"/>
<proteinExistence type="predicted"/>
<evidence type="ECO:0000313" key="4">
    <source>
        <dbReference type="Proteomes" id="UP000006180"/>
    </source>
</evidence>
<dbReference type="SUPFAM" id="SSF53850">
    <property type="entry name" value="Periplasmic binding protein-like II"/>
    <property type="match status" value="1"/>
</dbReference>
<dbReference type="GO" id="GO:0030288">
    <property type="term" value="C:outer membrane-bounded periplasmic space"/>
    <property type="evidence" value="ECO:0007669"/>
    <property type="project" value="TreeGrafter"/>
</dbReference>
<reference evidence="3 4" key="1">
    <citation type="journal article" date="2012" name="J. Bacteriol.">
        <title>Complete genome sequence of the broad-host-range strain Sinorhizobium fredii USDA257.</title>
        <authorList>
            <person name="Schuldes J."/>
            <person name="Rodriguez Orbegoso M."/>
            <person name="Schmeisser C."/>
            <person name="Krishnan H.B."/>
            <person name="Daniel R."/>
            <person name="Streit W.R."/>
        </authorList>
    </citation>
    <scope>NUCLEOTIDE SEQUENCE [LARGE SCALE GENOMIC DNA]</scope>
    <source>
        <strain evidence="3 4">USDA 257</strain>
    </source>
</reference>
<feature type="region of interest" description="Disordered" evidence="2">
    <location>
        <begin position="91"/>
        <end position="158"/>
    </location>
</feature>
<feature type="compositionally biased region" description="Basic and acidic residues" evidence="2">
    <location>
        <begin position="129"/>
        <end position="145"/>
    </location>
</feature>
<accession>I3XAK4</accession>
<dbReference type="KEGG" id="sfd:USDA257_c43720"/>
<dbReference type="PANTHER" id="PTHR30006:SF2">
    <property type="entry name" value="ABC TRANSPORTER SUBSTRATE-BINDING PROTEIN"/>
    <property type="match status" value="1"/>
</dbReference>
<dbReference type="GO" id="GO:0030975">
    <property type="term" value="F:thiamine binding"/>
    <property type="evidence" value="ECO:0007669"/>
    <property type="project" value="TreeGrafter"/>
</dbReference>
<keyword evidence="1" id="KW-0732">Signal</keyword>
<dbReference type="GO" id="GO:0015888">
    <property type="term" value="P:thiamine transport"/>
    <property type="evidence" value="ECO:0007669"/>
    <property type="project" value="TreeGrafter"/>
</dbReference>
<evidence type="ECO:0000313" key="3">
    <source>
        <dbReference type="EMBL" id="AFL52910.1"/>
    </source>
</evidence>
<dbReference type="Gene3D" id="3.40.190.10">
    <property type="entry name" value="Periplasmic binding protein-like II"/>
    <property type="match status" value="2"/>
</dbReference>
<dbReference type="PANTHER" id="PTHR30006">
    <property type="entry name" value="THIAMINE-BINDING PERIPLASMIC PROTEIN-RELATED"/>
    <property type="match status" value="1"/>
</dbReference>
<dbReference type="GO" id="GO:0030976">
    <property type="term" value="F:thiamine pyrophosphate binding"/>
    <property type="evidence" value="ECO:0007669"/>
    <property type="project" value="TreeGrafter"/>
</dbReference>
<dbReference type="HOGENOM" id="CLU_698096_0_0_5"/>
<dbReference type="PATRIC" id="fig|1185652.3.peg.4537"/>
<sequence length="395" mass="41840">MSRRRTARRCLLSRSGNQERTDRHRPHFGRLIMRVVTTAIGAKLIRTLFPLSHPCKTPALSLGAIFLPPRPPHENAFLRRCRRSRCRPSLHRRLRREPDPLHQPAKRGCAGDGGCVQGGEPGRRGRVGARGDDEDHGQADRRDRGGQSGGGCASDRRHCDDAAAEGGRASAAAQVAGGGGALYDADGAYYSTKMITTGIVYNTAAQMKPEGWQDLAKAEAKGLVTMPSPVTSGAALIHAETLAGIPGLGWDYYKALAENGATAAGGNGGVLKAVATGEKAYGMLVDFMAIREKAKGAPVEFVFPADGVSAVTEPVGILKSAKDVDAAKKFVDFLISEEGQKVAAKMGYIPARNGVALPEGYPARETIKLLPLDAAAAVKNSETDLKTFSGIFGMN</sequence>
<name>I3XAK4_SINF2</name>